<gene>
    <name evidence="1" type="ORF">UFOPK2158_01129</name>
</gene>
<evidence type="ECO:0000313" key="1">
    <source>
        <dbReference type="EMBL" id="CAB4649893.1"/>
    </source>
</evidence>
<proteinExistence type="predicted"/>
<sequence>MPGALRGLNLASADTGDSLSMHICQGDSGVKGERRQNAGLLSGIESFDVCGRVSLGVAEPGCLCQSVLETQTLLVHLIEDVVGGAINNSHDFGDVISGQ</sequence>
<accession>A0A6J6KN10</accession>
<reference evidence="1" key="1">
    <citation type="submission" date="2020-05" db="EMBL/GenBank/DDBJ databases">
        <authorList>
            <person name="Chiriac C."/>
            <person name="Salcher M."/>
            <person name="Ghai R."/>
            <person name="Kavagutti S V."/>
        </authorList>
    </citation>
    <scope>NUCLEOTIDE SEQUENCE</scope>
</reference>
<dbReference type="AlphaFoldDB" id="A0A6J6KN10"/>
<organism evidence="1">
    <name type="scientific">freshwater metagenome</name>
    <dbReference type="NCBI Taxonomy" id="449393"/>
    <lineage>
        <taxon>unclassified sequences</taxon>
        <taxon>metagenomes</taxon>
        <taxon>ecological metagenomes</taxon>
    </lineage>
</organism>
<name>A0A6J6KN10_9ZZZZ</name>
<dbReference type="EMBL" id="CAEZVY010000131">
    <property type="protein sequence ID" value="CAB4649893.1"/>
    <property type="molecule type" value="Genomic_DNA"/>
</dbReference>
<protein>
    <submittedName>
        <fullName evidence="1">Unannotated protein</fullName>
    </submittedName>
</protein>